<dbReference type="InterPro" id="IPR016688">
    <property type="entry name" value="MscS-like_plants/fungi"/>
</dbReference>
<dbReference type="Gramene" id="ONK66847">
    <property type="protein sequence ID" value="ONK66847"/>
    <property type="gene ID" value="A4U43_C06F12650"/>
</dbReference>
<dbReference type="OMA" id="AFHRNRF"/>
<feature type="compositionally biased region" description="Acidic residues" evidence="3">
    <location>
        <begin position="27"/>
        <end position="37"/>
    </location>
</feature>
<dbReference type="PANTHER" id="PTHR31618">
    <property type="entry name" value="MECHANOSENSITIVE ION CHANNEL PROTEIN 5"/>
    <property type="match status" value="1"/>
</dbReference>
<dbReference type="GO" id="GO:0005886">
    <property type="term" value="C:plasma membrane"/>
    <property type="evidence" value="ECO:0007669"/>
    <property type="project" value="TreeGrafter"/>
</dbReference>
<dbReference type="GO" id="GO:0006820">
    <property type="term" value="P:monoatomic anion transport"/>
    <property type="evidence" value="ECO:0007669"/>
    <property type="project" value="TreeGrafter"/>
</dbReference>
<dbReference type="PANTHER" id="PTHR31618:SF7">
    <property type="entry name" value="MECHANOSENSITIVE ION CHANNEL PROTEIN"/>
    <property type="match status" value="1"/>
</dbReference>
<feature type="compositionally biased region" description="Polar residues" evidence="3">
    <location>
        <begin position="1"/>
        <end position="15"/>
    </location>
</feature>
<evidence type="ECO:0000313" key="5">
    <source>
        <dbReference type="Proteomes" id="UP000243459"/>
    </source>
</evidence>
<evidence type="ECO:0000256" key="2">
    <source>
        <dbReference type="ARBA" id="ARBA00008017"/>
    </source>
</evidence>
<proteinExistence type="inferred from homology"/>
<name>A0A5P1ENW9_ASPOF</name>
<comment type="similarity">
    <text evidence="2">Belongs to the MscS (TC 1.A.23) family.</text>
</comment>
<accession>A0A5P1ENW9</accession>
<keyword evidence="5" id="KW-1185">Reference proteome</keyword>
<comment type="subcellular location">
    <subcellularLocation>
        <location evidence="1">Membrane</location>
        <topology evidence="1">Multi-pass membrane protein</topology>
    </subcellularLocation>
</comment>
<dbReference type="EMBL" id="CM007386">
    <property type="protein sequence ID" value="ONK66847.1"/>
    <property type="molecule type" value="Genomic_DNA"/>
</dbReference>
<evidence type="ECO:0000256" key="3">
    <source>
        <dbReference type="SAM" id="MobiDB-lite"/>
    </source>
</evidence>
<sequence>MDNPVHNASSSSSPNLRAFGTPNTPKDDDEEEEEEGEEVCRREQSSNDKLESLIWVIETLLVKILASAFHRNRFFDRIQESIFHQYILQTLSGPPLMELSEKIGTATHRRQMSFRSKRKGKGKEKERQEVIDVSKLYKMKQEKVSAWTMKGLVNVISASGLSTISNSIDESFQEEEQREITSEWEAKLAANRIFKNVARPAYKYINTEDLRRFLSREELEYLLPFFEGAAETEEMNILTIVFLKFDNENIYYPNSVLTTKPINNFYRSPDISDAVEFSVDISISVESMRALKSMIKM</sequence>
<gene>
    <name evidence="4" type="ORF">A4U43_C06F12650</name>
</gene>
<dbReference type="GO" id="GO:0050982">
    <property type="term" value="P:detection of mechanical stimulus"/>
    <property type="evidence" value="ECO:0007669"/>
    <property type="project" value="TreeGrafter"/>
</dbReference>
<protein>
    <submittedName>
        <fullName evidence="4">Uncharacterized protein</fullName>
    </submittedName>
</protein>
<dbReference type="Proteomes" id="UP000243459">
    <property type="component" value="Chromosome 6"/>
</dbReference>
<evidence type="ECO:0000256" key="1">
    <source>
        <dbReference type="ARBA" id="ARBA00004141"/>
    </source>
</evidence>
<dbReference type="AlphaFoldDB" id="A0A5P1ENW9"/>
<evidence type="ECO:0000313" key="4">
    <source>
        <dbReference type="EMBL" id="ONK66847.1"/>
    </source>
</evidence>
<dbReference type="GO" id="GO:0008381">
    <property type="term" value="F:mechanosensitive monoatomic ion channel activity"/>
    <property type="evidence" value="ECO:0007669"/>
    <property type="project" value="TreeGrafter"/>
</dbReference>
<feature type="region of interest" description="Disordered" evidence="3">
    <location>
        <begin position="1"/>
        <end position="44"/>
    </location>
</feature>
<organism evidence="4 5">
    <name type="scientific">Asparagus officinalis</name>
    <name type="common">Garden asparagus</name>
    <dbReference type="NCBI Taxonomy" id="4686"/>
    <lineage>
        <taxon>Eukaryota</taxon>
        <taxon>Viridiplantae</taxon>
        <taxon>Streptophyta</taxon>
        <taxon>Embryophyta</taxon>
        <taxon>Tracheophyta</taxon>
        <taxon>Spermatophyta</taxon>
        <taxon>Magnoliopsida</taxon>
        <taxon>Liliopsida</taxon>
        <taxon>Asparagales</taxon>
        <taxon>Asparagaceae</taxon>
        <taxon>Asparagoideae</taxon>
        <taxon>Asparagus</taxon>
    </lineage>
</organism>
<reference evidence="5" key="1">
    <citation type="journal article" date="2017" name="Nat. Commun.">
        <title>The asparagus genome sheds light on the origin and evolution of a young Y chromosome.</title>
        <authorList>
            <person name="Harkess A."/>
            <person name="Zhou J."/>
            <person name="Xu C."/>
            <person name="Bowers J.E."/>
            <person name="Van der Hulst R."/>
            <person name="Ayyampalayam S."/>
            <person name="Mercati F."/>
            <person name="Riccardi P."/>
            <person name="McKain M.R."/>
            <person name="Kakrana A."/>
            <person name="Tang H."/>
            <person name="Ray J."/>
            <person name="Groenendijk J."/>
            <person name="Arikit S."/>
            <person name="Mathioni S.M."/>
            <person name="Nakano M."/>
            <person name="Shan H."/>
            <person name="Telgmann-Rauber A."/>
            <person name="Kanno A."/>
            <person name="Yue Z."/>
            <person name="Chen H."/>
            <person name="Li W."/>
            <person name="Chen Y."/>
            <person name="Xu X."/>
            <person name="Zhang Y."/>
            <person name="Luo S."/>
            <person name="Chen H."/>
            <person name="Gao J."/>
            <person name="Mao Z."/>
            <person name="Pires J.C."/>
            <person name="Luo M."/>
            <person name="Kudrna D."/>
            <person name="Wing R.A."/>
            <person name="Meyers B.C."/>
            <person name="Yi K."/>
            <person name="Kong H."/>
            <person name="Lavrijsen P."/>
            <person name="Sunseri F."/>
            <person name="Falavigna A."/>
            <person name="Ye Y."/>
            <person name="Leebens-Mack J.H."/>
            <person name="Chen G."/>
        </authorList>
    </citation>
    <scope>NUCLEOTIDE SEQUENCE [LARGE SCALE GENOMIC DNA]</scope>
    <source>
        <strain evidence="5">cv. DH0086</strain>
    </source>
</reference>